<evidence type="ECO:0000313" key="1">
    <source>
        <dbReference type="EMBL" id="SER04127.1"/>
    </source>
</evidence>
<dbReference type="EMBL" id="FOFB01000022">
    <property type="protein sequence ID" value="SER04127.1"/>
    <property type="molecule type" value="Genomic_DNA"/>
</dbReference>
<proteinExistence type="predicted"/>
<dbReference type="RefSeq" id="WP_090171197.1">
    <property type="nucleotide sequence ID" value="NZ_FOFB01000022.1"/>
</dbReference>
<name>A0A1H9KZ23_9BACT</name>
<dbReference type="OrthoDB" id="1429999at2"/>
<dbReference type="AlphaFoldDB" id="A0A1H9KZ23"/>
<reference evidence="2" key="1">
    <citation type="submission" date="2016-10" db="EMBL/GenBank/DDBJ databases">
        <authorList>
            <person name="Varghese N."/>
            <person name="Submissions S."/>
        </authorList>
    </citation>
    <scope>NUCLEOTIDE SEQUENCE [LARGE SCALE GENOMIC DNA]</scope>
    <source>
        <strain evidence="2">DSM 24740</strain>
    </source>
</reference>
<accession>A0A1H9KZ23</accession>
<dbReference type="STRING" id="478744.SAMN05444359_12245"/>
<keyword evidence="2" id="KW-1185">Reference proteome</keyword>
<dbReference type="Proteomes" id="UP000199021">
    <property type="component" value="Unassembled WGS sequence"/>
</dbReference>
<protein>
    <submittedName>
        <fullName evidence="1">Uncharacterized protein</fullName>
    </submittedName>
</protein>
<organism evidence="1 2">
    <name type="scientific">Neolewinella agarilytica</name>
    <dbReference type="NCBI Taxonomy" id="478744"/>
    <lineage>
        <taxon>Bacteria</taxon>
        <taxon>Pseudomonadati</taxon>
        <taxon>Bacteroidota</taxon>
        <taxon>Saprospiria</taxon>
        <taxon>Saprospirales</taxon>
        <taxon>Lewinellaceae</taxon>
        <taxon>Neolewinella</taxon>
    </lineage>
</organism>
<evidence type="ECO:0000313" key="2">
    <source>
        <dbReference type="Proteomes" id="UP000199021"/>
    </source>
</evidence>
<gene>
    <name evidence="1" type="ORF">SAMN05444359_12245</name>
</gene>
<sequence length="164" mass="18427">MIREFKNLTPAEQQIMFDAIPLITILVAGADDDMDEVELAEAQRLADIRSYNNTNLIGAFYEIIDNDLTGRIMSLVAELPNALAPRQEEVVARLTKLNDVLAKIPEPFGYLYYKDFVSFGHHVAESHGGFMRFMTVGPEEAKVMDLPMLTPVPRPSEVDYPDLP</sequence>
<dbReference type="InParanoid" id="A0A1H9KZ23"/>